<gene>
    <name evidence="1" type="ORF">SAMN05216268_126132</name>
</gene>
<proteinExistence type="predicted"/>
<protein>
    <submittedName>
        <fullName evidence="1">Uncharacterized protein</fullName>
    </submittedName>
</protein>
<dbReference type="InterPro" id="IPR039452">
    <property type="entry name" value="DUF5403"/>
</dbReference>
<evidence type="ECO:0000313" key="1">
    <source>
        <dbReference type="EMBL" id="SHN24741.1"/>
    </source>
</evidence>
<evidence type="ECO:0000313" key="2">
    <source>
        <dbReference type="Proteomes" id="UP000184388"/>
    </source>
</evidence>
<organism evidence="1 2">
    <name type="scientific">Streptomyces yunnanensis</name>
    <dbReference type="NCBI Taxonomy" id="156453"/>
    <lineage>
        <taxon>Bacteria</taxon>
        <taxon>Bacillati</taxon>
        <taxon>Actinomycetota</taxon>
        <taxon>Actinomycetes</taxon>
        <taxon>Kitasatosporales</taxon>
        <taxon>Streptomycetaceae</taxon>
        <taxon>Streptomyces</taxon>
    </lineage>
</organism>
<dbReference type="Pfam" id="PF17395">
    <property type="entry name" value="DUF5403"/>
    <property type="match status" value="1"/>
</dbReference>
<dbReference type="Proteomes" id="UP000184388">
    <property type="component" value="Unassembled WGS sequence"/>
</dbReference>
<reference evidence="2" key="1">
    <citation type="submission" date="2016-11" db="EMBL/GenBank/DDBJ databases">
        <authorList>
            <person name="Jaros S."/>
            <person name="Januszkiewicz K."/>
            <person name="Wedrychowicz H."/>
        </authorList>
    </citation>
    <scope>NUCLEOTIDE SEQUENCE [LARGE SCALE GENOMIC DNA]</scope>
    <source>
        <strain evidence="2">CGMCC 4.3555</strain>
    </source>
</reference>
<sequence>MGWVHPRTNEIVAGLPGVKAALKETAGKQKSKVMAKAAGHVETGWLIEHISVEEHDKGYAIVFTDPNIISINYGHWLRKSKNGPPIKWVEGIHIIEEGLH</sequence>
<dbReference type="EMBL" id="FRBK01000026">
    <property type="protein sequence ID" value="SHN24741.1"/>
    <property type="molecule type" value="Genomic_DNA"/>
</dbReference>
<accession>A0A9X8N7W2</accession>
<comment type="caution">
    <text evidence="1">The sequence shown here is derived from an EMBL/GenBank/DDBJ whole genome shotgun (WGS) entry which is preliminary data.</text>
</comment>
<dbReference type="AlphaFoldDB" id="A0A9X8N7W2"/>
<name>A0A9X8N7W2_9ACTN</name>
<dbReference type="RefSeq" id="WP_143179767.1">
    <property type="nucleotide sequence ID" value="NZ_FRBK01000026.1"/>
</dbReference>